<dbReference type="InterPro" id="IPR002938">
    <property type="entry name" value="FAD-bd"/>
</dbReference>
<dbReference type="PANTHER" id="PTHR47469">
    <property type="entry name" value="MONOOXYGENASE-LIKE"/>
    <property type="match status" value="1"/>
</dbReference>
<keyword evidence="3" id="KW-0503">Monooxygenase</keyword>
<sequence length="409" mass="44831">MQRNFLDRRKAVIVGGSLGGLFAANLLLRSGWDVTVLERVPEELAGRGAGIVTHPELLEALIAAGVDVNDDIGVTVHSRITLNADGSLAGSHPLTQILTAWSKMYHVLRSALPDNCYRSGAVVDAVESFADHAEVTLSDNSKLRADLVVAADGFRSSIRQKYLPDVKLQYAGYIAWRGLVDERDLSPEAWGALFDKFAFCLPSGEQMLGYPVAGPGNSTEPGQRRYNFVWYRPTDEASTLRDLLTDASGNHYPTGIPPHLIRPDVLTDMREAARTLLAPPFAEVVEKTQKPLFQPIYDLEAAQLTFGRLVLLGDAAFVARPHCGMGVTKAAGDALQLARSLAEIDDIHAALADYERHRLQFGCAIVEHARHLGAYMQAQMKTPFEREMAEKYRTPDAVMRETAVAPTLQ</sequence>
<protein>
    <submittedName>
        <fullName evidence="3">Monooxygenase, FAD-binding</fullName>
    </submittedName>
</protein>
<evidence type="ECO:0000313" key="3">
    <source>
        <dbReference type="EMBL" id="SAL04412.1"/>
    </source>
</evidence>
<dbReference type="PRINTS" id="PR00420">
    <property type="entry name" value="RNGMNOXGNASE"/>
</dbReference>
<reference evidence="3" key="1">
    <citation type="submission" date="2016-01" db="EMBL/GenBank/DDBJ databases">
        <authorList>
            <person name="Peeters C."/>
        </authorList>
    </citation>
    <scope>NUCLEOTIDE SEQUENCE</scope>
    <source>
        <strain evidence="3">LMG 29321</strain>
    </source>
</reference>
<dbReference type="SUPFAM" id="SSF54373">
    <property type="entry name" value="FAD-linked reductases, C-terminal domain"/>
    <property type="match status" value="1"/>
</dbReference>
<organism evidence="3 4">
    <name type="scientific">Caballeronia calidae</name>
    <dbReference type="NCBI Taxonomy" id="1777139"/>
    <lineage>
        <taxon>Bacteria</taxon>
        <taxon>Pseudomonadati</taxon>
        <taxon>Pseudomonadota</taxon>
        <taxon>Betaproteobacteria</taxon>
        <taxon>Burkholderiales</taxon>
        <taxon>Burkholderiaceae</taxon>
        <taxon>Caballeronia</taxon>
    </lineage>
</organism>
<feature type="domain" description="FAD-binding" evidence="1">
    <location>
        <begin position="10"/>
        <end position="161"/>
    </location>
</feature>
<dbReference type="SUPFAM" id="SSF51905">
    <property type="entry name" value="FAD/NAD(P)-binding domain"/>
    <property type="match status" value="1"/>
</dbReference>
<dbReference type="Pfam" id="PF22607">
    <property type="entry name" value="FAD_binding-like"/>
    <property type="match status" value="1"/>
</dbReference>
<accession>A0A158EBZ3</accession>
<dbReference type="InterPro" id="IPR054707">
    <property type="entry name" value="DhpH_subs-bd"/>
</dbReference>
<dbReference type="InterPro" id="IPR036188">
    <property type="entry name" value="FAD/NAD-bd_sf"/>
</dbReference>
<dbReference type="Pfam" id="PF01494">
    <property type="entry name" value="FAD_binding_3"/>
    <property type="match status" value="1"/>
</dbReference>
<comment type="caution">
    <text evidence="3">The sequence shown here is derived from an EMBL/GenBank/DDBJ whole genome shotgun (WGS) entry which is preliminary data.</text>
</comment>
<evidence type="ECO:0000259" key="1">
    <source>
        <dbReference type="Pfam" id="PF01494"/>
    </source>
</evidence>
<dbReference type="Proteomes" id="UP000071859">
    <property type="component" value="Unassembled WGS sequence"/>
</dbReference>
<name>A0A158EBZ3_9BURK</name>
<dbReference type="EMBL" id="FCOX02000063">
    <property type="protein sequence ID" value="SAL04412.1"/>
    <property type="molecule type" value="Genomic_DNA"/>
</dbReference>
<dbReference type="InterPro" id="IPR053212">
    <property type="entry name" value="DHP_3-monooxygenase"/>
</dbReference>
<evidence type="ECO:0000259" key="2">
    <source>
        <dbReference type="Pfam" id="PF22607"/>
    </source>
</evidence>
<dbReference type="GO" id="GO:0071949">
    <property type="term" value="F:FAD binding"/>
    <property type="evidence" value="ECO:0007669"/>
    <property type="project" value="InterPro"/>
</dbReference>
<dbReference type="Gene3D" id="3.30.9.60">
    <property type="match status" value="1"/>
</dbReference>
<evidence type="ECO:0000313" key="4">
    <source>
        <dbReference type="Proteomes" id="UP000071859"/>
    </source>
</evidence>
<dbReference type="OrthoDB" id="8591538at2"/>
<proteinExistence type="predicted"/>
<dbReference type="NCBIfam" id="NF005566">
    <property type="entry name" value="PRK07236.1"/>
    <property type="match status" value="1"/>
</dbReference>
<gene>
    <name evidence="3" type="ORF">AWB78_06949</name>
</gene>
<dbReference type="RefSeq" id="WP_062611026.1">
    <property type="nucleotide sequence ID" value="NZ_FCOX02000063.1"/>
</dbReference>
<dbReference type="PANTHER" id="PTHR47469:SF2">
    <property type="entry name" value="OS06G0597600 PROTEIN"/>
    <property type="match status" value="1"/>
</dbReference>
<keyword evidence="4" id="KW-1185">Reference proteome</keyword>
<keyword evidence="3" id="KW-0560">Oxidoreductase</keyword>
<dbReference type="Gene3D" id="3.50.50.60">
    <property type="entry name" value="FAD/NAD(P)-binding domain"/>
    <property type="match status" value="3"/>
</dbReference>
<dbReference type="AlphaFoldDB" id="A0A158EBZ3"/>
<dbReference type="GO" id="GO:0004497">
    <property type="term" value="F:monooxygenase activity"/>
    <property type="evidence" value="ECO:0007669"/>
    <property type="project" value="UniProtKB-KW"/>
</dbReference>
<feature type="domain" description="2,6-dihydroxypyridine 3-monooxygenase substrate binding" evidence="2">
    <location>
        <begin position="170"/>
        <end position="298"/>
    </location>
</feature>